<dbReference type="InterPro" id="IPR013154">
    <property type="entry name" value="ADH-like_N"/>
</dbReference>
<evidence type="ECO:0000313" key="8">
    <source>
        <dbReference type="EMBL" id="NDK89755.1"/>
    </source>
</evidence>
<evidence type="ECO:0000256" key="3">
    <source>
        <dbReference type="ARBA" id="ARBA00022723"/>
    </source>
</evidence>
<evidence type="ECO:0000256" key="6">
    <source>
        <dbReference type="RuleBase" id="RU361277"/>
    </source>
</evidence>
<evidence type="ECO:0000256" key="2">
    <source>
        <dbReference type="ARBA" id="ARBA00008072"/>
    </source>
</evidence>
<sequence length="354" mass="36990">MSGSMKTFTMLDIGKTAVIEKPIPTPGPTEALVKTTASLICTSDVHTVKGALPVENGRTLGHESVGVIAALGSAVTGFTEGQRVAVNAVTPCFECSYCQRGFTSQCGGLLGGYKYTAQVDGNMAEYFLVPAATGNLAPIPDDLADEAAVYACDMLSTGIMGAEHAQIEIGDTVVVFAQGAVGLCATIGARLLGAGRIITVESRPERQALSRQYGADDVVDFTEGDPVEQIMDLTGGVGADAAIEALGFPQTFEAALACLKAGGTLSNIGYHGENPAPLQLDLMAFGLGMGDKTIRTGLCTGGSDRMRRLFTLMTTGKVDPAAMTTHRFGFDDVEHAFTMMADKQDDIIKPLITF</sequence>
<dbReference type="EMBL" id="JAADZU010000023">
    <property type="protein sequence ID" value="NDK89755.1"/>
    <property type="molecule type" value="Genomic_DNA"/>
</dbReference>
<organism evidence="8 9">
    <name type="scientific">Gordonia desulfuricans</name>
    <dbReference type="NCBI Taxonomy" id="89051"/>
    <lineage>
        <taxon>Bacteria</taxon>
        <taxon>Bacillati</taxon>
        <taxon>Actinomycetota</taxon>
        <taxon>Actinomycetes</taxon>
        <taxon>Mycobacteriales</taxon>
        <taxon>Gordoniaceae</taxon>
        <taxon>Gordonia</taxon>
    </lineage>
</organism>
<dbReference type="RefSeq" id="WP_020792973.1">
    <property type="nucleotide sequence ID" value="NZ_JAADZU010000023.1"/>
</dbReference>
<dbReference type="GO" id="GO:0008270">
    <property type="term" value="F:zinc ion binding"/>
    <property type="evidence" value="ECO:0007669"/>
    <property type="project" value="InterPro"/>
</dbReference>
<protein>
    <submittedName>
        <fullName evidence="8">NAD(P)-dependent alcohol dehydrogenase</fullName>
    </submittedName>
</protein>
<dbReference type="SUPFAM" id="SSF50129">
    <property type="entry name" value="GroES-like"/>
    <property type="match status" value="1"/>
</dbReference>
<dbReference type="InterPro" id="IPR011032">
    <property type="entry name" value="GroES-like_sf"/>
</dbReference>
<dbReference type="Pfam" id="PF00107">
    <property type="entry name" value="ADH_zinc_N"/>
    <property type="match status" value="1"/>
</dbReference>
<evidence type="ECO:0000313" key="9">
    <source>
        <dbReference type="Proteomes" id="UP000466307"/>
    </source>
</evidence>
<dbReference type="Gene3D" id="3.40.50.720">
    <property type="entry name" value="NAD(P)-binding Rossmann-like Domain"/>
    <property type="match status" value="1"/>
</dbReference>
<accession>A0A7K3LND9</accession>
<dbReference type="Pfam" id="PF08240">
    <property type="entry name" value="ADH_N"/>
    <property type="match status" value="1"/>
</dbReference>
<dbReference type="PANTHER" id="PTHR42813:SF4">
    <property type="entry name" value="NADP-DEPENDENT ISOPROPANOL DEHYDROGENASE"/>
    <property type="match status" value="1"/>
</dbReference>
<comment type="caution">
    <text evidence="8">The sequence shown here is derived from an EMBL/GenBank/DDBJ whole genome shotgun (WGS) entry which is preliminary data.</text>
</comment>
<evidence type="ECO:0000256" key="1">
    <source>
        <dbReference type="ARBA" id="ARBA00001947"/>
    </source>
</evidence>
<evidence type="ECO:0000256" key="4">
    <source>
        <dbReference type="ARBA" id="ARBA00022833"/>
    </source>
</evidence>
<keyword evidence="9" id="KW-1185">Reference proteome</keyword>
<reference evidence="8 9" key="1">
    <citation type="submission" date="2020-01" db="EMBL/GenBank/DDBJ databases">
        <title>Investigation of new actinobacteria for the biodesulphurisation of diesel fuel.</title>
        <authorList>
            <person name="Athi Narayanan S.M."/>
        </authorList>
    </citation>
    <scope>NUCLEOTIDE SEQUENCE [LARGE SCALE GENOMIC DNA]</scope>
    <source>
        <strain evidence="8 9">213E</strain>
    </source>
</reference>
<dbReference type="InterPro" id="IPR002328">
    <property type="entry name" value="ADH_Zn_CS"/>
</dbReference>
<name>A0A7K3LND9_9ACTN</name>
<keyword evidence="3 6" id="KW-0479">Metal-binding</keyword>
<dbReference type="SMART" id="SM00829">
    <property type="entry name" value="PKS_ER"/>
    <property type="match status" value="1"/>
</dbReference>
<dbReference type="AlphaFoldDB" id="A0A7K3LND9"/>
<dbReference type="SUPFAM" id="SSF51735">
    <property type="entry name" value="NAD(P)-binding Rossmann-fold domains"/>
    <property type="match status" value="1"/>
</dbReference>
<keyword evidence="5" id="KW-0560">Oxidoreductase</keyword>
<dbReference type="PROSITE" id="PS00059">
    <property type="entry name" value="ADH_ZINC"/>
    <property type="match status" value="1"/>
</dbReference>
<proteinExistence type="inferred from homology"/>
<keyword evidence="4 6" id="KW-0862">Zinc</keyword>
<dbReference type="Gene3D" id="3.90.180.10">
    <property type="entry name" value="Medium-chain alcohol dehydrogenases, catalytic domain"/>
    <property type="match status" value="1"/>
</dbReference>
<dbReference type="GO" id="GO:0016491">
    <property type="term" value="F:oxidoreductase activity"/>
    <property type="evidence" value="ECO:0007669"/>
    <property type="project" value="UniProtKB-KW"/>
</dbReference>
<dbReference type="CDD" id="cd08285">
    <property type="entry name" value="NADP_ADH"/>
    <property type="match status" value="1"/>
</dbReference>
<dbReference type="InterPro" id="IPR013149">
    <property type="entry name" value="ADH-like_C"/>
</dbReference>
<feature type="domain" description="Enoyl reductase (ER)" evidence="7">
    <location>
        <begin position="3"/>
        <end position="348"/>
    </location>
</feature>
<evidence type="ECO:0000256" key="5">
    <source>
        <dbReference type="ARBA" id="ARBA00023002"/>
    </source>
</evidence>
<dbReference type="InterPro" id="IPR036291">
    <property type="entry name" value="NAD(P)-bd_dom_sf"/>
</dbReference>
<comment type="cofactor">
    <cofactor evidence="1 6">
        <name>Zn(2+)</name>
        <dbReference type="ChEBI" id="CHEBI:29105"/>
    </cofactor>
</comment>
<evidence type="ECO:0000259" key="7">
    <source>
        <dbReference type="SMART" id="SM00829"/>
    </source>
</evidence>
<dbReference type="InterPro" id="IPR020843">
    <property type="entry name" value="ER"/>
</dbReference>
<gene>
    <name evidence="8" type="ORF">GYA93_09215</name>
</gene>
<dbReference type="Proteomes" id="UP000466307">
    <property type="component" value="Unassembled WGS sequence"/>
</dbReference>
<dbReference type="PANTHER" id="PTHR42813">
    <property type="entry name" value="ZINC-TYPE ALCOHOL DEHYDROGENASE-LIKE"/>
    <property type="match status" value="1"/>
</dbReference>
<comment type="similarity">
    <text evidence="2 6">Belongs to the zinc-containing alcohol dehydrogenase family.</text>
</comment>